<dbReference type="GO" id="GO:0032993">
    <property type="term" value="C:protein-DNA complex"/>
    <property type="evidence" value="ECO:0007669"/>
    <property type="project" value="TreeGrafter"/>
</dbReference>
<dbReference type="SUPFAM" id="SSF53850">
    <property type="entry name" value="Periplasmic binding protein-like II"/>
    <property type="match status" value="1"/>
</dbReference>
<dbReference type="InterPro" id="IPR036388">
    <property type="entry name" value="WH-like_DNA-bd_sf"/>
</dbReference>
<dbReference type="EMBL" id="FXUF01000002">
    <property type="protein sequence ID" value="SMP42826.1"/>
    <property type="molecule type" value="Genomic_DNA"/>
</dbReference>
<keyword evidence="3 6" id="KW-0238">DNA-binding</keyword>
<evidence type="ECO:0000256" key="4">
    <source>
        <dbReference type="ARBA" id="ARBA00023163"/>
    </source>
</evidence>
<keyword evidence="4" id="KW-0804">Transcription</keyword>
<dbReference type="PANTHER" id="PTHR30346">
    <property type="entry name" value="TRANSCRIPTIONAL DUAL REGULATOR HCAR-RELATED"/>
    <property type="match status" value="1"/>
</dbReference>
<protein>
    <submittedName>
        <fullName evidence="6">DNA-binding transcriptional regulator, LysR family</fullName>
    </submittedName>
</protein>
<evidence type="ECO:0000313" key="6">
    <source>
        <dbReference type="EMBL" id="SMP42826.1"/>
    </source>
</evidence>
<dbReference type="Gene3D" id="3.40.190.10">
    <property type="entry name" value="Periplasmic binding protein-like II"/>
    <property type="match status" value="2"/>
</dbReference>
<dbReference type="Proteomes" id="UP001158066">
    <property type="component" value="Unassembled WGS sequence"/>
</dbReference>
<dbReference type="GO" id="GO:0003677">
    <property type="term" value="F:DNA binding"/>
    <property type="evidence" value="ECO:0007669"/>
    <property type="project" value="UniProtKB-KW"/>
</dbReference>
<keyword evidence="2" id="KW-0805">Transcription regulation</keyword>
<reference evidence="6" key="1">
    <citation type="submission" date="2017-05" db="EMBL/GenBank/DDBJ databases">
        <authorList>
            <person name="Varghese N."/>
            <person name="Submissions S."/>
        </authorList>
    </citation>
    <scope>NUCLEOTIDE SEQUENCE</scope>
    <source>
        <strain evidence="6">Su22</strain>
    </source>
</reference>
<sequence>MNLETLQYFLYIAKYKNITKAAKHFYISQSTLSRNIMALEEELKARLFERHHKQLELTEAGKVFEQECALLMKHMEIILHNVQVADQGNTGVLRITSPGNLCQTLSDSLTLFHQEHPSIELIVETYDFNEIPSAVQYNLYQIGFTYDFAAAGYDDLERISIGADDFAIVVSSSLFPKPTPKSISGIVESLPLILPSHIEPPFMKLMIHELQSYSGIRKITPTYVNNTDSAMLKASLGLGYSIVPISLTKSTSGEGGIAYIPLEDFSAKSTIVMLYKKEFASELVLSYVDTVKSLCAESSCTFQ</sequence>
<dbReference type="PRINTS" id="PR00039">
    <property type="entry name" value="HTHLYSR"/>
</dbReference>
<dbReference type="InterPro" id="IPR036390">
    <property type="entry name" value="WH_DNA-bd_sf"/>
</dbReference>
<dbReference type="AlphaFoldDB" id="A0AA46AHU9"/>
<comment type="similarity">
    <text evidence="1">Belongs to the LysR transcriptional regulatory family.</text>
</comment>
<dbReference type="CDD" id="cd05466">
    <property type="entry name" value="PBP2_LTTR_substrate"/>
    <property type="match status" value="1"/>
</dbReference>
<feature type="domain" description="HTH lysR-type" evidence="5">
    <location>
        <begin position="1"/>
        <end position="58"/>
    </location>
</feature>
<dbReference type="GO" id="GO:0003700">
    <property type="term" value="F:DNA-binding transcription factor activity"/>
    <property type="evidence" value="ECO:0007669"/>
    <property type="project" value="InterPro"/>
</dbReference>
<gene>
    <name evidence="6" type="ORF">SAMN06296020_10219</name>
</gene>
<proteinExistence type="inferred from homology"/>
<dbReference type="RefSeq" id="WP_283407937.1">
    <property type="nucleotide sequence ID" value="NZ_FXUF01000002.1"/>
</dbReference>
<dbReference type="SUPFAM" id="SSF46785">
    <property type="entry name" value="Winged helix' DNA-binding domain"/>
    <property type="match status" value="1"/>
</dbReference>
<evidence type="ECO:0000256" key="1">
    <source>
        <dbReference type="ARBA" id="ARBA00009437"/>
    </source>
</evidence>
<dbReference type="InterPro" id="IPR005119">
    <property type="entry name" value="LysR_subst-bd"/>
</dbReference>
<evidence type="ECO:0000259" key="5">
    <source>
        <dbReference type="PROSITE" id="PS50931"/>
    </source>
</evidence>
<dbReference type="PROSITE" id="PS50931">
    <property type="entry name" value="HTH_LYSR"/>
    <property type="match status" value="1"/>
</dbReference>
<dbReference type="Gene3D" id="1.10.10.10">
    <property type="entry name" value="Winged helix-like DNA-binding domain superfamily/Winged helix DNA-binding domain"/>
    <property type="match status" value="1"/>
</dbReference>
<evidence type="ECO:0000256" key="2">
    <source>
        <dbReference type="ARBA" id="ARBA00023015"/>
    </source>
</evidence>
<organism evidence="6 7">
    <name type="scientific">Anoxynatronum buryatiense</name>
    <dbReference type="NCBI Taxonomy" id="489973"/>
    <lineage>
        <taxon>Bacteria</taxon>
        <taxon>Bacillati</taxon>
        <taxon>Bacillota</taxon>
        <taxon>Clostridia</taxon>
        <taxon>Eubacteriales</taxon>
        <taxon>Clostridiaceae</taxon>
        <taxon>Anoxynatronum</taxon>
    </lineage>
</organism>
<dbReference type="Pfam" id="PF03466">
    <property type="entry name" value="LysR_substrate"/>
    <property type="match status" value="1"/>
</dbReference>
<dbReference type="InterPro" id="IPR000847">
    <property type="entry name" value="LysR_HTH_N"/>
</dbReference>
<evidence type="ECO:0000313" key="7">
    <source>
        <dbReference type="Proteomes" id="UP001158066"/>
    </source>
</evidence>
<keyword evidence="7" id="KW-1185">Reference proteome</keyword>
<accession>A0AA46AHU9</accession>
<dbReference type="FunFam" id="1.10.10.10:FF:000001">
    <property type="entry name" value="LysR family transcriptional regulator"/>
    <property type="match status" value="1"/>
</dbReference>
<comment type="caution">
    <text evidence="6">The sequence shown here is derived from an EMBL/GenBank/DDBJ whole genome shotgun (WGS) entry which is preliminary data.</text>
</comment>
<dbReference type="PANTHER" id="PTHR30346:SF28">
    <property type="entry name" value="HTH-TYPE TRANSCRIPTIONAL REGULATOR CYNR"/>
    <property type="match status" value="1"/>
</dbReference>
<evidence type="ECO:0000256" key="3">
    <source>
        <dbReference type="ARBA" id="ARBA00023125"/>
    </source>
</evidence>
<name>A0AA46AHU9_9CLOT</name>
<dbReference type="Pfam" id="PF00126">
    <property type="entry name" value="HTH_1"/>
    <property type="match status" value="1"/>
</dbReference>